<dbReference type="InterPro" id="IPR029052">
    <property type="entry name" value="Metallo-depent_PP-like"/>
</dbReference>
<dbReference type="GO" id="GO:0016787">
    <property type="term" value="F:hydrolase activity"/>
    <property type="evidence" value="ECO:0007669"/>
    <property type="project" value="InterPro"/>
</dbReference>
<dbReference type="AlphaFoldDB" id="A0A401LW10"/>
<feature type="chain" id="PRO_5019520861" evidence="1">
    <location>
        <begin position="26"/>
        <end position="494"/>
    </location>
</feature>
<dbReference type="PANTHER" id="PTHR43143:SF1">
    <property type="entry name" value="SERINE_THREONINE-PROTEIN PHOSPHATASE CPPED1"/>
    <property type="match status" value="1"/>
</dbReference>
<dbReference type="EMBL" id="BHWB01000007">
    <property type="protein sequence ID" value="GCB35677.1"/>
    <property type="molecule type" value="Genomic_DNA"/>
</dbReference>
<dbReference type="Pfam" id="PF16371">
    <property type="entry name" value="MetallophosN"/>
    <property type="match status" value="1"/>
</dbReference>
<keyword evidence="1" id="KW-0732">Signal</keyword>
<feature type="signal peptide" evidence="1">
    <location>
        <begin position="1"/>
        <end position="25"/>
    </location>
</feature>
<dbReference type="InterPro" id="IPR032288">
    <property type="entry name" value="Metallophos_C"/>
</dbReference>
<dbReference type="OrthoDB" id="1776264at2"/>
<dbReference type="InterPro" id="IPR051918">
    <property type="entry name" value="STPP_CPPED1"/>
</dbReference>
<dbReference type="RefSeq" id="WP_125041566.1">
    <property type="nucleotide sequence ID" value="NZ_BHWB01000007.1"/>
</dbReference>
<dbReference type="Pfam" id="PF16370">
    <property type="entry name" value="MetallophosC"/>
    <property type="match status" value="1"/>
</dbReference>
<feature type="domain" description="Calcineurin-like phosphoesterase C-terminal" evidence="3">
    <location>
        <begin position="342"/>
        <end position="488"/>
    </location>
</feature>
<evidence type="ECO:0000313" key="5">
    <source>
        <dbReference type="EMBL" id="GCB35677.1"/>
    </source>
</evidence>
<keyword evidence="6" id="KW-1185">Reference proteome</keyword>
<accession>A0A401LW10</accession>
<dbReference type="Proteomes" id="UP000288079">
    <property type="component" value="Unassembled WGS sequence"/>
</dbReference>
<evidence type="ECO:0000313" key="6">
    <source>
        <dbReference type="Proteomes" id="UP000288079"/>
    </source>
</evidence>
<proteinExistence type="predicted"/>
<feature type="domain" description="Calcineurin-like phosphoesterase" evidence="2">
    <location>
        <begin position="136"/>
        <end position="326"/>
    </location>
</feature>
<evidence type="ECO:0000256" key="1">
    <source>
        <dbReference type="SAM" id="SignalP"/>
    </source>
</evidence>
<dbReference type="Gene3D" id="3.60.21.10">
    <property type="match status" value="1"/>
</dbReference>
<reference evidence="5 6" key="1">
    <citation type="submission" date="2018-10" db="EMBL/GenBank/DDBJ databases">
        <title>Draft Genome Sequence of Bacteroides sp. KCTC 15687.</title>
        <authorList>
            <person name="Yu S.Y."/>
            <person name="Kim J.S."/>
            <person name="Oh B.S."/>
            <person name="Park S.H."/>
            <person name="Kang S.W."/>
            <person name="Park J.E."/>
            <person name="Choi S.H."/>
            <person name="Han K.I."/>
            <person name="Lee K.C."/>
            <person name="Eom M.K."/>
            <person name="Suh M.K."/>
            <person name="Lee D.H."/>
            <person name="Yoon H."/>
            <person name="Kim B."/>
            <person name="Yang S.J."/>
            <person name="Lee J.S."/>
            <person name="Lee J.H."/>
        </authorList>
    </citation>
    <scope>NUCLEOTIDE SEQUENCE [LARGE SCALE GENOMIC DNA]</scope>
    <source>
        <strain evidence="5 6">KCTC 15687</strain>
    </source>
</reference>
<name>A0A401LW10_9BACE</name>
<evidence type="ECO:0000259" key="3">
    <source>
        <dbReference type="Pfam" id="PF16370"/>
    </source>
</evidence>
<sequence length="494" mass="56068">MKKTYSFFIKFFVLAILCTTTFACSDDNDGKINGAGGIDVQPGMNVVGRITDGTTPMEGVVVTDGYSVVATDADGVYQIRASRKAEFVYISVPADCEIPMGSDGCPAHYQPIKLQTNKVLYKDFTLKRTGVKKNFRLLALADVQIDTETHVTRLEKEMPKIVEYVKSLNDQPVYGISLGDLGWDNMNIYPTYKKYVNQLNIPIFSVIGNHDHNQLMVDQDADADAEFKEAFGPTYYSYNIGDCHFVVMDDVLYKNRKEYDATLTTNQLNWLQKDLSYVDKNKLIIVGVHIPIERRNRNNQLTNKDKLYEILDGFNHVRVLSGHSHNNYTTTHKEAPRIEENTLGAVCGSLWYKETEICNDGSPSGYAIYEIEGNTIKNWYYKGNSTPKDYQMILYKPGEDKSGSYPNDVLVNIFTWHTNWKSVELYENGTLKQSLTKNIKVVDPTAYTALDGDMTRIETNNDHMFKYTPTSSWSTIEVKAEDPYGNKYEGKITK</sequence>
<dbReference type="Pfam" id="PF00149">
    <property type="entry name" value="Metallophos"/>
    <property type="match status" value="1"/>
</dbReference>
<protein>
    <submittedName>
        <fullName evidence="5">Serine/threonine protein phosphatase</fullName>
    </submittedName>
</protein>
<feature type="domain" description="Calcineurin-like phosphoesterase N-terminal" evidence="4">
    <location>
        <begin position="48"/>
        <end position="126"/>
    </location>
</feature>
<dbReference type="PANTHER" id="PTHR43143">
    <property type="entry name" value="METALLOPHOSPHOESTERASE, CALCINEURIN SUPERFAMILY"/>
    <property type="match status" value="1"/>
</dbReference>
<dbReference type="PROSITE" id="PS51257">
    <property type="entry name" value="PROKAR_LIPOPROTEIN"/>
    <property type="match status" value="1"/>
</dbReference>
<comment type="caution">
    <text evidence="5">The sequence shown here is derived from an EMBL/GenBank/DDBJ whole genome shotgun (WGS) entry which is preliminary data.</text>
</comment>
<dbReference type="InterPro" id="IPR032285">
    <property type="entry name" value="Metallophos_N"/>
</dbReference>
<gene>
    <name evidence="5" type="ORF">KGMB02408_26220</name>
</gene>
<evidence type="ECO:0000259" key="2">
    <source>
        <dbReference type="Pfam" id="PF00149"/>
    </source>
</evidence>
<evidence type="ECO:0000259" key="4">
    <source>
        <dbReference type="Pfam" id="PF16371"/>
    </source>
</evidence>
<organism evidence="5 6">
    <name type="scientific">Bacteroides faecalis</name>
    <dbReference type="NCBI Taxonomy" id="2447885"/>
    <lineage>
        <taxon>Bacteria</taxon>
        <taxon>Pseudomonadati</taxon>
        <taxon>Bacteroidota</taxon>
        <taxon>Bacteroidia</taxon>
        <taxon>Bacteroidales</taxon>
        <taxon>Bacteroidaceae</taxon>
        <taxon>Bacteroides</taxon>
    </lineage>
</organism>
<dbReference type="InterPro" id="IPR004843">
    <property type="entry name" value="Calcineurin-like_PHP"/>
</dbReference>
<dbReference type="SUPFAM" id="SSF56300">
    <property type="entry name" value="Metallo-dependent phosphatases"/>
    <property type="match status" value="1"/>
</dbReference>